<gene>
    <name evidence="11" type="ORF">MCAP1_001513</name>
</gene>
<evidence type="ECO:0000259" key="10">
    <source>
        <dbReference type="Pfam" id="PF05649"/>
    </source>
</evidence>
<sequence length="743" mass="81821">MAHESDRLLPNAESGVPRRAFKSRACEFAAVLFLLLLLAAGVVRITLRDDRRALRELCTSRACVLTATELIQAMNETADPCDDFYEFSTGGWRAAHPIPADAGLFGVGQWVAAQNDEVVRRILARPVDDRTLSRMDQMNLAMLKTHYDACMDTRTLDLAGGQHLLDSLKELYGALQGAHNLTDALVWLHLRDMPALFAMDITGDPGYAPTTATPTLVPGELGVPDASYLDDADARELYRTQLVRAVHELRQVHADARESVADAVLEWEHGLARLQPDAVSLADPNATYNPMSVRELQTLAPAIDWARYLHAMSPHVQPHKVIVASPTYLAALSEHVASADPLTVRAYLYWTVVRTMGLYLGPSVPLAQPARALRNYAAGVPADAPEDRAATCLAALNGALGYMTGRFFVQAAMPPGTKEAVEELVEHIRQAFYDRLAQLAWLDDATRARARAKAAAITVKVGYPTHPDTTSADAVHAWYAALPVVPSYYQNEIDGRLFRVKRAWSYLGGELNPELLGDLMTTEVNAEYSADHNEMAFPAGLLQRPYFDASWPQYLQYGALGTTAGHELSHAFDPSGRQFDAHGLLRDWWTPATSAQFEARQQCIAAQYGNYTWPDGRGGAAHVQSALTLGEDVADAGGLAQSYEAWQKLVRNGSMDTLRRNRLLPGLQHYTQEQLFFLAYGVAWARNIRTGEALKRLHTDPHSPTKYRVNGALANFPPFAKAFGCRAGHDAMARAPAERCEIW</sequence>
<dbReference type="GO" id="GO:0016485">
    <property type="term" value="P:protein processing"/>
    <property type="evidence" value="ECO:0007669"/>
    <property type="project" value="TreeGrafter"/>
</dbReference>
<evidence type="ECO:0000256" key="5">
    <source>
        <dbReference type="ARBA" id="ARBA00022801"/>
    </source>
</evidence>
<dbReference type="InterPro" id="IPR024079">
    <property type="entry name" value="MetalloPept_cat_dom_sf"/>
</dbReference>
<evidence type="ECO:0000256" key="7">
    <source>
        <dbReference type="ARBA" id="ARBA00023049"/>
    </source>
</evidence>
<evidence type="ECO:0000313" key="12">
    <source>
        <dbReference type="Proteomes" id="UP001220961"/>
    </source>
</evidence>
<organism evidence="11 12">
    <name type="scientific">Malassezia caprae</name>
    <dbReference type="NCBI Taxonomy" id="1381934"/>
    <lineage>
        <taxon>Eukaryota</taxon>
        <taxon>Fungi</taxon>
        <taxon>Dikarya</taxon>
        <taxon>Basidiomycota</taxon>
        <taxon>Ustilaginomycotina</taxon>
        <taxon>Malasseziomycetes</taxon>
        <taxon>Malasseziales</taxon>
        <taxon>Malasseziaceae</taxon>
        <taxon>Malassezia</taxon>
    </lineage>
</organism>
<dbReference type="Pfam" id="PF05649">
    <property type="entry name" value="Peptidase_M13_N"/>
    <property type="match status" value="1"/>
</dbReference>
<evidence type="ECO:0000256" key="8">
    <source>
        <dbReference type="SAM" id="Phobius"/>
    </source>
</evidence>
<reference evidence="11" key="1">
    <citation type="submission" date="2023-03" db="EMBL/GenBank/DDBJ databases">
        <title>Mating type loci evolution in Malassezia.</title>
        <authorList>
            <person name="Coelho M.A."/>
        </authorList>
    </citation>
    <scope>NUCLEOTIDE SEQUENCE</scope>
    <source>
        <strain evidence="11">CBS 10434</strain>
    </source>
</reference>
<proteinExistence type="inferred from homology"/>
<dbReference type="Gene3D" id="1.10.1380.10">
    <property type="entry name" value="Neutral endopeptidase , domain2"/>
    <property type="match status" value="1"/>
</dbReference>
<keyword evidence="8" id="KW-1133">Transmembrane helix</keyword>
<feature type="transmembrane region" description="Helical" evidence="8">
    <location>
        <begin position="28"/>
        <end position="47"/>
    </location>
</feature>
<dbReference type="Pfam" id="PF01431">
    <property type="entry name" value="Peptidase_M13"/>
    <property type="match status" value="1"/>
</dbReference>
<dbReference type="PRINTS" id="PR00786">
    <property type="entry name" value="NEPRILYSIN"/>
</dbReference>
<dbReference type="InterPro" id="IPR018497">
    <property type="entry name" value="Peptidase_M13_C"/>
</dbReference>
<dbReference type="GO" id="GO:0004222">
    <property type="term" value="F:metalloendopeptidase activity"/>
    <property type="evidence" value="ECO:0007669"/>
    <property type="project" value="UniProtKB-EC"/>
</dbReference>
<dbReference type="InterPro" id="IPR042089">
    <property type="entry name" value="Peptidase_M13_dom_2"/>
</dbReference>
<dbReference type="InterPro" id="IPR008753">
    <property type="entry name" value="Peptidase_M13_N"/>
</dbReference>
<comment type="similarity">
    <text evidence="2">Belongs to the peptidase M13 family.</text>
</comment>
<evidence type="ECO:0000256" key="2">
    <source>
        <dbReference type="ARBA" id="ARBA00007357"/>
    </source>
</evidence>
<protein>
    <submittedName>
        <fullName evidence="11">Endothelin-converting enzyme 1</fullName>
        <ecNumber evidence="11">3.4.24.71</ecNumber>
    </submittedName>
</protein>
<keyword evidence="12" id="KW-1185">Reference proteome</keyword>
<evidence type="ECO:0000313" key="11">
    <source>
        <dbReference type="EMBL" id="WFD19288.1"/>
    </source>
</evidence>
<keyword evidence="8" id="KW-0472">Membrane</keyword>
<dbReference type="SUPFAM" id="SSF55486">
    <property type="entry name" value="Metalloproteases ('zincins'), catalytic domain"/>
    <property type="match status" value="1"/>
</dbReference>
<dbReference type="EC" id="3.4.24.71" evidence="11"/>
<keyword evidence="3" id="KW-0645">Protease</keyword>
<dbReference type="InterPro" id="IPR000718">
    <property type="entry name" value="Peptidase_M13"/>
</dbReference>
<keyword evidence="6" id="KW-0862">Zinc</keyword>
<dbReference type="GO" id="GO:0046872">
    <property type="term" value="F:metal ion binding"/>
    <property type="evidence" value="ECO:0007669"/>
    <property type="project" value="UniProtKB-KW"/>
</dbReference>
<dbReference type="CDD" id="cd08662">
    <property type="entry name" value="M13"/>
    <property type="match status" value="1"/>
</dbReference>
<keyword evidence="8" id="KW-0812">Transmembrane</keyword>
<feature type="domain" description="Peptidase M13 C-terminal" evidence="9">
    <location>
        <begin position="525"/>
        <end position="740"/>
    </location>
</feature>
<dbReference type="PANTHER" id="PTHR11733">
    <property type="entry name" value="ZINC METALLOPROTEASE FAMILY M13 NEPRILYSIN-RELATED"/>
    <property type="match status" value="1"/>
</dbReference>
<evidence type="ECO:0000259" key="9">
    <source>
        <dbReference type="Pfam" id="PF01431"/>
    </source>
</evidence>
<dbReference type="EMBL" id="CP119910">
    <property type="protein sequence ID" value="WFD19288.1"/>
    <property type="molecule type" value="Genomic_DNA"/>
</dbReference>
<dbReference type="Proteomes" id="UP001220961">
    <property type="component" value="Chromosome 3"/>
</dbReference>
<accession>A0AAF0E5H5</accession>
<keyword evidence="5 11" id="KW-0378">Hydrolase</keyword>
<dbReference type="PANTHER" id="PTHR11733:SF167">
    <property type="entry name" value="FI17812P1-RELATED"/>
    <property type="match status" value="1"/>
</dbReference>
<evidence type="ECO:0000256" key="3">
    <source>
        <dbReference type="ARBA" id="ARBA00022670"/>
    </source>
</evidence>
<dbReference type="GO" id="GO:0005886">
    <property type="term" value="C:plasma membrane"/>
    <property type="evidence" value="ECO:0007669"/>
    <property type="project" value="TreeGrafter"/>
</dbReference>
<comment type="cofactor">
    <cofactor evidence="1">
        <name>Zn(2+)</name>
        <dbReference type="ChEBI" id="CHEBI:29105"/>
    </cofactor>
</comment>
<keyword evidence="4" id="KW-0479">Metal-binding</keyword>
<evidence type="ECO:0000256" key="6">
    <source>
        <dbReference type="ARBA" id="ARBA00022833"/>
    </source>
</evidence>
<keyword evidence="7" id="KW-0482">Metalloprotease</keyword>
<evidence type="ECO:0000256" key="4">
    <source>
        <dbReference type="ARBA" id="ARBA00022723"/>
    </source>
</evidence>
<evidence type="ECO:0000256" key="1">
    <source>
        <dbReference type="ARBA" id="ARBA00001947"/>
    </source>
</evidence>
<dbReference type="Gene3D" id="3.40.390.10">
    <property type="entry name" value="Collagenase (Catalytic Domain)"/>
    <property type="match status" value="1"/>
</dbReference>
<dbReference type="AlphaFoldDB" id="A0AAF0E5H5"/>
<feature type="domain" description="Peptidase M13 N-terminal" evidence="10">
    <location>
        <begin position="80"/>
        <end position="464"/>
    </location>
</feature>
<name>A0AAF0E5H5_9BASI</name>